<feature type="binding site" evidence="6">
    <location>
        <position position="148"/>
    </location>
    <ligand>
        <name>(6S)-NADPHX</name>
        <dbReference type="ChEBI" id="CHEBI:64076"/>
    </ligand>
</feature>
<sequence length="273" mass="29745">MIIVDQNLIRKIIKKRLPDSHKGEHGHALIIAGSRTKMGAAIIAAKACLRSGIGLVTLNIPKKERGAIFTAIPEAMIELREENNDWEKYNALAIGPGFGTDKTAERKVEFLLKNAKSPVVFDADSLNIFAQKQQLLTKLPPNSTLTPHVKEFDRLFGIHFSVEKRQQKAMEKAIELNCIIVLKGHKTFVTDGKQCFQNTTGNPGLAKGGSGDALTGIITAFLAQGYEPINAATLAVYLHGMAADLTLETQSVESMLITDVIANLGKAFQKVLE</sequence>
<dbReference type="PROSITE" id="PS51383">
    <property type="entry name" value="YJEF_C_3"/>
    <property type="match status" value="1"/>
</dbReference>
<dbReference type="RefSeq" id="WP_187659149.1">
    <property type="nucleotide sequence ID" value="NZ_JACTAB010000001.1"/>
</dbReference>
<name>A0ABU9DX83_9FLAO</name>
<dbReference type="EC" id="4.2.1.136" evidence="6"/>
<reference evidence="8 9" key="1">
    <citation type="submission" date="2024-04" db="EMBL/GenBank/DDBJ databases">
        <title>draft genome sequnece of Flavobacterium buctense JCM 30750.</title>
        <authorList>
            <person name="Kim D.-U."/>
        </authorList>
    </citation>
    <scope>NUCLEOTIDE SEQUENCE [LARGE SCALE GENOMIC DNA]</scope>
    <source>
        <strain evidence="8 9">JCM 30750</strain>
    </source>
</reference>
<dbReference type="Pfam" id="PF01256">
    <property type="entry name" value="Carb_kinase"/>
    <property type="match status" value="1"/>
</dbReference>
<evidence type="ECO:0000313" key="8">
    <source>
        <dbReference type="EMBL" id="MEK8179006.1"/>
    </source>
</evidence>
<feature type="binding site" evidence="6">
    <location>
        <position position="40"/>
    </location>
    <ligand>
        <name>(6S)-NADPHX</name>
        <dbReference type="ChEBI" id="CHEBI:64076"/>
    </ligand>
</feature>
<comment type="caution">
    <text evidence="8">The sequence shown here is derived from an EMBL/GenBank/DDBJ whole genome shotgun (WGS) entry which is preliminary data.</text>
</comment>
<keyword evidence="2 6" id="KW-0067">ATP-binding</keyword>
<dbReference type="EMBL" id="JBBPCB010000001">
    <property type="protein sequence ID" value="MEK8179006.1"/>
    <property type="molecule type" value="Genomic_DNA"/>
</dbReference>
<comment type="catalytic activity">
    <reaction evidence="6">
        <text>(6S)-NADHX + ADP = AMP + phosphate + NADH + H(+)</text>
        <dbReference type="Rhea" id="RHEA:32223"/>
        <dbReference type="ChEBI" id="CHEBI:15378"/>
        <dbReference type="ChEBI" id="CHEBI:43474"/>
        <dbReference type="ChEBI" id="CHEBI:57945"/>
        <dbReference type="ChEBI" id="CHEBI:64074"/>
        <dbReference type="ChEBI" id="CHEBI:456215"/>
        <dbReference type="ChEBI" id="CHEBI:456216"/>
        <dbReference type="EC" id="4.2.1.136"/>
    </reaction>
</comment>
<dbReference type="HAMAP" id="MF_01965">
    <property type="entry name" value="NADHX_dehydratase"/>
    <property type="match status" value="1"/>
</dbReference>
<feature type="binding site" evidence="6">
    <location>
        <position position="97"/>
    </location>
    <ligand>
        <name>(6S)-NADPHX</name>
        <dbReference type="ChEBI" id="CHEBI:64076"/>
    </ligand>
</feature>
<dbReference type="InterPro" id="IPR029056">
    <property type="entry name" value="Ribokinase-like"/>
</dbReference>
<comment type="function">
    <text evidence="6">Catalyzes the dehydration of the S-form of NAD(P)HX at the expense of ADP, which is converted to AMP. Together with NAD(P)HX epimerase, which catalyzes the epimerization of the S- and R-forms, the enzyme allows the repair of both epimers of NAD(P)HX, a damaged form of NAD(P)H that is a result of enzymatic or heat-dependent hydration.</text>
</comment>
<dbReference type="Gene3D" id="3.40.1190.20">
    <property type="match status" value="1"/>
</dbReference>
<dbReference type="Proteomes" id="UP001491349">
    <property type="component" value="Unassembled WGS sequence"/>
</dbReference>
<dbReference type="PANTHER" id="PTHR12592">
    <property type="entry name" value="ATP-DEPENDENT (S)-NAD(P)H-HYDRATE DEHYDRATASE FAMILY MEMBER"/>
    <property type="match status" value="1"/>
</dbReference>
<evidence type="ECO:0000256" key="1">
    <source>
        <dbReference type="ARBA" id="ARBA00022741"/>
    </source>
</evidence>
<proteinExistence type="inferred from homology"/>
<evidence type="ECO:0000256" key="3">
    <source>
        <dbReference type="ARBA" id="ARBA00022857"/>
    </source>
</evidence>
<evidence type="ECO:0000259" key="7">
    <source>
        <dbReference type="PROSITE" id="PS51383"/>
    </source>
</evidence>
<feature type="binding site" evidence="6">
    <location>
        <position position="211"/>
    </location>
    <ligand>
        <name>AMP</name>
        <dbReference type="ChEBI" id="CHEBI:456215"/>
    </ligand>
</feature>
<dbReference type="CDD" id="cd01171">
    <property type="entry name" value="YXKO-related"/>
    <property type="match status" value="1"/>
</dbReference>
<evidence type="ECO:0000256" key="5">
    <source>
        <dbReference type="ARBA" id="ARBA00023239"/>
    </source>
</evidence>
<evidence type="ECO:0000256" key="4">
    <source>
        <dbReference type="ARBA" id="ARBA00023027"/>
    </source>
</evidence>
<gene>
    <name evidence="6" type="primary">nnrD</name>
    <name evidence="8" type="ORF">WMW71_01525</name>
</gene>
<dbReference type="InterPro" id="IPR000631">
    <property type="entry name" value="CARKD"/>
</dbReference>
<comment type="cofactor">
    <cofactor evidence="6">
        <name>Mg(2+)</name>
        <dbReference type="ChEBI" id="CHEBI:18420"/>
    </cofactor>
</comment>
<comment type="similarity">
    <text evidence="6">Belongs to the NnrD/CARKD family.</text>
</comment>
<evidence type="ECO:0000313" key="9">
    <source>
        <dbReference type="Proteomes" id="UP001491349"/>
    </source>
</evidence>
<keyword evidence="5 6" id="KW-0456">Lyase</keyword>
<comment type="catalytic activity">
    <reaction evidence="6">
        <text>(6S)-NADPHX + ADP = AMP + phosphate + NADPH + H(+)</text>
        <dbReference type="Rhea" id="RHEA:32235"/>
        <dbReference type="ChEBI" id="CHEBI:15378"/>
        <dbReference type="ChEBI" id="CHEBI:43474"/>
        <dbReference type="ChEBI" id="CHEBI:57783"/>
        <dbReference type="ChEBI" id="CHEBI:64076"/>
        <dbReference type="ChEBI" id="CHEBI:456215"/>
        <dbReference type="ChEBI" id="CHEBI:456216"/>
        <dbReference type="EC" id="4.2.1.136"/>
    </reaction>
</comment>
<feature type="binding site" evidence="6">
    <location>
        <position position="212"/>
    </location>
    <ligand>
        <name>(6S)-NADPHX</name>
        <dbReference type="ChEBI" id="CHEBI:64076"/>
    </ligand>
</feature>
<keyword evidence="9" id="KW-1185">Reference proteome</keyword>
<organism evidence="8 9">
    <name type="scientific">Flavobacterium buctense</name>
    <dbReference type="NCBI Taxonomy" id="1648146"/>
    <lineage>
        <taxon>Bacteria</taxon>
        <taxon>Pseudomonadati</taxon>
        <taxon>Bacteroidota</taxon>
        <taxon>Flavobacteriia</taxon>
        <taxon>Flavobacteriales</taxon>
        <taxon>Flavobacteriaceae</taxon>
        <taxon>Flavobacterium</taxon>
    </lineage>
</organism>
<protein>
    <recommendedName>
        <fullName evidence="6">ADP-dependent (S)-NAD(P)H-hydrate dehydratase</fullName>
        <ecNumber evidence="6">4.2.1.136</ecNumber>
    </recommendedName>
    <alternativeName>
        <fullName evidence="6">ADP-dependent NAD(P)HX dehydratase</fullName>
    </alternativeName>
</protein>
<feature type="domain" description="YjeF C-terminal" evidence="7">
    <location>
        <begin position="5"/>
        <end position="271"/>
    </location>
</feature>
<feature type="binding site" evidence="6">
    <location>
        <begin position="183"/>
        <end position="187"/>
    </location>
    <ligand>
        <name>AMP</name>
        <dbReference type="ChEBI" id="CHEBI:456215"/>
    </ligand>
</feature>
<keyword evidence="3 6" id="KW-0521">NADP</keyword>
<dbReference type="NCBIfam" id="TIGR00196">
    <property type="entry name" value="yjeF_cterm"/>
    <property type="match status" value="1"/>
</dbReference>
<dbReference type="PANTHER" id="PTHR12592:SF0">
    <property type="entry name" value="ATP-DEPENDENT (S)-NAD(P)H-HYDRATE DEHYDRATASE"/>
    <property type="match status" value="1"/>
</dbReference>
<evidence type="ECO:0000256" key="6">
    <source>
        <dbReference type="HAMAP-Rule" id="MF_01965"/>
    </source>
</evidence>
<keyword evidence="1 6" id="KW-0547">Nucleotide-binding</keyword>
<dbReference type="SUPFAM" id="SSF53613">
    <property type="entry name" value="Ribokinase-like"/>
    <property type="match status" value="1"/>
</dbReference>
<accession>A0ABU9DX83</accession>
<comment type="subunit">
    <text evidence="6">Homotetramer.</text>
</comment>
<keyword evidence="4 6" id="KW-0520">NAD</keyword>
<evidence type="ECO:0000256" key="2">
    <source>
        <dbReference type="ARBA" id="ARBA00022840"/>
    </source>
</evidence>